<dbReference type="Proteomes" id="UP001234178">
    <property type="component" value="Unassembled WGS sequence"/>
</dbReference>
<sequence length="151" mass="18188">MQGKQERRIEEVPLLILFYFGRENRGKSRELFNAENHRTLRWLQNMSSAIEKKYRTSIGFHFIAISYRFNLFCPPVVGWFSKMHNQNLAFRCSHWVIRLMCMKKSLNNLNGIFLPRGSVISPPYRRCRMFWVTCGKYEKNKLKKKKNRLVH</sequence>
<proteinExistence type="predicted"/>
<organism evidence="1 2">
    <name type="scientific">Daphnia magna</name>
    <dbReference type="NCBI Taxonomy" id="35525"/>
    <lineage>
        <taxon>Eukaryota</taxon>
        <taxon>Metazoa</taxon>
        <taxon>Ecdysozoa</taxon>
        <taxon>Arthropoda</taxon>
        <taxon>Crustacea</taxon>
        <taxon>Branchiopoda</taxon>
        <taxon>Diplostraca</taxon>
        <taxon>Cladocera</taxon>
        <taxon>Anomopoda</taxon>
        <taxon>Daphniidae</taxon>
        <taxon>Daphnia</taxon>
    </lineage>
</organism>
<keyword evidence="2" id="KW-1185">Reference proteome</keyword>
<name>A0ABR0AC16_9CRUS</name>
<comment type="caution">
    <text evidence="1">The sequence shown here is derived from an EMBL/GenBank/DDBJ whole genome shotgun (WGS) entry which is preliminary data.</text>
</comment>
<dbReference type="EMBL" id="JAOYFB010000037">
    <property type="protein sequence ID" value="KAK4022543.1"/>
    <property type="molecule type" value="Genomic_DNA"/>
</dbReference>
<evidence type="ECO:0000313" key="2">
    <source>
        <dbReference type="Proteomes" id="UP001234178"/>
    </source>
</evidence>
<protein>
    <submittedName>
        <fullName evidence="1">Uncharacterized protein</fullName>
    </submittedName>
</protein>
<gene>
    <name evidence="1" type="ORF">OUZ56_008005</name>
</gene>
<evidence type="ECO:0000313" key="1">
    <source>
        <dbReference type="EMBL" id="KAK4022543.1"/>
    </source>
</evidence>
<accession>A0ABR0AC16</accession>
<reference evidence="1 2" key="1">
    <citation type="journal article" date="2023" name="Nucleic Acids Res.">
        <title>The hologenome of Daphnia magna reveals possible DNA methylation and microbiome-mediated evolution of the host genome.</title>
        <authorList>
            <person name="Chaturvedi A."/>
            <person name="Li X."/>
            <person name="Dhandapani V."/>
            <person name="Marshall H."/>
            <person name="Kissane S."/>
            <person name="Cuenca-Cambronero M."/>
            <person name="Asole G."/>
            <person name="Calvet F."/>
            <person name="Ruiz-Romero M."/>
            <person name="Marangio P."/>
            <person name="Guigo R."/>
            <person name="Rago D."/>
            <person name="Mirbahai L."/>
            <person name="Eastwood N."/>
            <person name="Colbourne J.K."/>
            <person name="Zhou J."/>
            <person name="Mallon E."/>
            <person name="Orsini L."/>
        </authorList>
    </citation>
    <scope>NUCLEOTIDE SEQUENCE [LARGE SCALE GENOMIC DNA]</scope>
    <source>
        <strain evidence="1">LRV0_1</strain>
    </source>
</reference>